<sequence length="147" mass="17065">MASAKFVNDVTQDDVIATKAALNRSADEYGNDPTVEKMWAMKAFNHADIYFNILCSIKFNEEQLKSQEAKEKWRPFCEKFKGVVEDYNFGTLLRLHTEEDYTPDNSIIVPRIQFYAIELARNREGLNDRIRSLHNLKTQISQLGSRE</sequence>
<dbReference type="PANTHER" id="PTHR13410">
    <property type="entry name" value="PROTEIN PBDC1"/>
    <property type="match status" value="1"/>
</dbReference>
<dbReference type="EMBL" id="JASPKZ010007964">
    <property type="protein sequence ID" value="KAJ9581257.1"/>
    <property type="molecule type" value="Genomic_DNA"/>
</dbReference>
<proteinExistence type="predicted"/>
<dbReference type="InterPro" id="IPR021148">
    <property type="entry name" value="Polysacc_synth_dom"/>
</dbReference>
<name>A0AAD7ZJ35_DIPPU</name>
<gene>
    <name evidence="2" type="ORF">L9F63_023563</name>
</gene>
<dbReference type="InterPro" id="IPR023139">
    <property type="entry name" value="PBDC1-like_dom_sf"/>
</dbReference>
<dbReference type="InterPro" id="IPR008476">
    <property type="entry name" value="PBDC1_metazoa/fungi"/>
</dbReference>
<dbReference type="Gene3D" id="1.10.3560.10">
    <property type="entry name" value="yst0336 like domain"/>
    <property type="match status" value="1"/>
</dbReference>
<evidence type="ECO:0000313" key="2">
    <source>
        <dbReference type="EMBL" id="KAJ9581257.1"/>
    </source>
</evidence>
<dbReference type="Proteomes" id="UP001233999">
    <property type="component" value="Unassembled WGS sequence"/>
</dbReference>
<organism evidence="2 3">
    <name type="scientific">Diploptera punctata</name>
    <name type="common">Pacific beetle cockroach</name>
    <dbReference type="NCBI Taxonomy" id="6984"/>
    <lineage>
        <taxon>Eukaryota</taxon>
        <taxon>Metazoa</taxon>
        <taxon>Ecdysozoa</taxon>
        <taxon>Arthropoda</taxon>
        <taxon>Hexapoda</taxon>
        <taxon>Insecta</taxon>
        <taxon>Pterygota</taxon>
        <taxon>Neoptera</taxon>
        <taxon>Polyneoptera</taxon>
        <taxon>Dictyoptera</taxon>
        <taxon>Blattodea</taxon>
        <taxon>Blaberoidea</taxon>
        <taxon>Blaberidae</taxon>
        <taxon>Diplopterinae</taxon>
        <taxon>Diploptera</taxon>
    </lineage>
</organism>
<evidence type="ECO:0000313" key="3">
    <source>
        <dbReference type="Proteomes" id="UP001233999"/>
    </source>
</evidence>
<evidence type="ECO:0000259" key="1">
    <source>
        <dbReference type="Pfam" id="PF04669"/>
    </source>
</evidence>
<keyword evidence="3" id="KW-1185">Reference proteome</keyword>
<reference evidence="2" key="2">
    <citation type="submission" date="2023-05" db="EMBL/GenBank/DDBJ databases">
        <authorList>
            <person name="Fouks B."/>
        </authorList>
    </citation>
    <scope>NUCLEOTIDE SEQUENCE</scope>
    <source>
        <strain evidence="2">Stay&amp;Tobe</strain>
        <tissue evidence="2">Testes</tissue>
    </source>
</reference>
<dbReference type="PANTHER" id="PTHR13410:SF9">
    <property type="entry name" value="PROTEIN PBDC1"/>
    <property type="match status" value="1"/>
</dbReference>
<comment type="caution">
    <text evidence="2">The sequence shown here is derived from an EMBL/GenBank/DDBJ whole genome shotgun (WGS) entry which is preliminary data.</text>
</comment>
<reference evidence="2" key="1">
    <citation type="journal article" date="2023" name="IScience">
        <title>Live-bearing cockroach genome reveals convergent evolutionary mechanisms linked to viviparity in insects and beyond.</title>
        <authorList>
            <person name="Fouks B."/>
            <person name="Harrison M.C."/>
            <person name="Mikhailova A.A."/>
            <person name="Marchal E."/>
            <person name="English S."/>
            <person name="Carruthers M."/>
            <person name="Jennings E.C."/>
            <person name="Chiamaka E.L."/>
            <person name="Frigard R.A."/>
            <person name="Pippel M."/>
            <person name="Attardo G.M."/>
            <person name="Benoit J.B."/>
            <person name="Bornberg-Bauer E."/>
            <person name="Tobe S.S."/>
        </authorList>
    </citation>
    <scope>NUCLEOTIDE SEQUENCE</scope>
    <source>
        <strain evidence="2">Stay&amp;Tobe</strain>
    </source>
</reference>
<dbReference type="AlphaFoldDB" id="A0AAD7ZJ35"/>
<dbReference type="GO" id="GO:0005737">
    <property type="term" value="C:cytoplasm"/>
    <property type="evidence" value="ECO:0007669"/>
    <property type="project" value="TreeGrafter"/>
</dbReference>
<feature type="domain" description="Polysaccharide biosynthesis" evidence="1">
    <location>
        <begin position="60"/>
        <end position="131"/>
    </location>
</feature>
<protein>
    <recommendedName>
        <fullName evidence="1">Polysaccharide biosynthesis domain-containing protein</fullName>
    </recommendedName>
</protein>
<dbReference type="Pfam" id="PF04669">
    <property type="entry name" value="PBDC1"/>
    <property type="match status" value="1"/>
</dbReference>
<accession>A0AAD7ZJ35</accession>